<dbReference type="AlphaFoldDB" id="A0AAW1TPU0"/>
<proteinExistence type="predicted"/>
<name>A0AAW1TPU0_9CUCU</name>
<keyword evidence="2" id="KW-1185">Reference proteome</keyword>
<gene>
    <name evidence="1" type="ORF">WA026_017147</name>
</gene>
<organism evidence="1 2">
    <name type="scientific">Henosepilachna vigintioctopunctata</name>
    <dbReference type="NCBI Taxonomy" id="420089"/>
    <lineage>
        <taxon>Eukaryota</taxon>
        <taxon>Metazoa</taxon>
        <taxon>Ecdysozoa</taxon>
        <taxon>Arthropoda</taxon>
        <taxon>Hexapoda</taxon>
        <taxon>Insecta</taxon>
        <taxon>Pterygota</taxon>
        <taxon>Neoptera</taxon>
        <taxon>Endopterygota</taxon>
        <taxon>Coleoptera</taxon>
        <taxon>Polyphaga</taxon>
        <taxon>Cucujiformia</taxon>
        <taxon>Coccinelloidea</taxon>
        <taxon>Coccinellidae</taxon>
        <taxon>Epilachninae</taxon>
        <taxon>Epilachnini</taxon>
        <taxon>Henosepilachna</taxon>
    </lineage>
</organism>
<evidence type="ECO:0000313" key="2">
    <source>
        <dbReference type="Proteomes" id="UP001431783"/>
    </source>
</evidence>
<evidence type="ECO:0000313" key="1">
    <source>
        <dbReference type="EMBL" id="KAK9872333.1"/>
    </source>
</evidence>
<dbReference type="EMBL" id="JARQZJ010000010">
    <property type="protein sequence ID" value="KAK9872333.1"/>
    <property type="molecule type" value="Genomic_DNA"/>
</dbReference>
<protein>
    <submittedName>
        <fullName evidence="1">Uncharacterized protein</fullName>
    </submittedName>
</protein>
<comment type="caution">
    <text evidence="1">The sequence shown here is derived from an EMBL/GenBank/DDBJ whole genome shotgun (WGS) entry which is preliminary data.</text>
</comment>
<sequence>MDNFSGRFRGIAPWFISSVALFFIWEKVQFAIHKTTEWIYAGNKNKGTEADQIVLTIVKLNAQDRKYTSEIRHIVVISSENHPKRHQKSPKDKVPL</sequence>
<accession>A0AAW1TPU0</accession>
<reference evidence="1 2" key="1">
    <citation type="submission" date="2023-03" db="EMBL/GenBank/DDBJ databases">
        <title>Genome insight into feeding habits of ladybird beetles.</title>
        <authorList>
            <person name="Li H.-S."/>
            <person name="Huang Y.-H."/>
            <person name="Pang H."/>
        </authorList>
    </citation>
    <scope>NUCLEOTIDE SEQUENCE [LARGE SCALE GENOMIC DNA]</scope>
    <source>
        <strain evidence="1">SYSU_2023b</strain>
        <tissue evidence="1">Whole body</tissue>
    </source>
</reference>
<dbReference type="Proteomes" id="UP001431783">
    <property type="component" value="Unassembled WGS sequence"/>
</dbReference>